<protein>
    <submittedName>
        <fullName evidence="2">Uncharacterized protein</fullName>
    </submittedName>
</protein>
<feature type="compositionally biased region" description="Basic residues" evidence="1">
    <location>
        <begin position="53"/>
        <end position="63"/>
    </location>
</feature>
<name>A0AAV4SLS9_9ARAC</name>
<gene>
    <name evidence="2" type="ORF">CDAR_32791</name>
</gene>
<accession>A0AAV4SLS9</accession>
<sequence>MEKWIHFARDLPLGAVDCLQRTCPPTSPLTSSSNCASLQASSLNPIARDGSSRKGKKTKKPPKKMNPSVEDGVDQQSFGHIPKVLTILPAC</sequence>
<comment type="caution">
    <text evidence="2">The sequence shown here is derived from an EMBL/GenBank/DDBJ whole genome shotgun (WGS) entry which is preliminary data.</text>
</comment>
<organism evidence="2 3">
    <name type="scientific">Caerostris darwini</name>
    <dbReference type="NCBI Taxonomy" id="1538125"/>
    <lineage>
        <taxon>Eukaryota</taxon>
        <taxon>Metazoa</taxon>
        <taxon>Ecdysozoa</taxon>
        <taxon>Arthropoda</taxon>
        <taxon>Chelicerata</taxon>
        <taxon>Arachnida</taxon>
        <taxon>Araneae</taxon>
        <taxon>Araneomorphae</taxon>
        <taxon>Entelegynae</taxon>
        <taxon>Araneoidea</taxon>
        <taxon>Araneidae</taxon>
        <taxon>Caerostris</taxon>
    </lineage>
</organism>
<keyword evidence="3" id="KW-1185">Reference proteome</keyword>
<dbReference type="EMBL" id="BPLQ01008042">
    <property type="protein sequence ID" value="GIY34186.1"/>
    <property type="molecule type" value="Genomic_DNA"/>
</dbReference>
<feature type="region of interest" description="Disordered" evidence="1">
    <location>
        <begin position="25"/>
        <end position="76"/>
    </location>
</feature>
<proteinExistence type="predicted"/>
<evidence type="ECO:0000313" key="2">
    <source>
        <dbReference type="EMBL" id="GIY34186.1"/>
    </source>
</evidence>
<evidence type="ECO:0000256" key="1">
    <source>
        <dbReference type="SAM" id="MobiDB-lite"/>
    </source>
</evidence>
<feature type="compositionally biased region" description="Low complexity" evidence="1">
    <location>
        <begin position="25"/>
        <end position="44"/>
    </location>
</feature>
<evidence type="ECO:0000313" key="3">
    <source>
        <dbReference type="Proteomes" id="UP001054837"/>
    </source>
</evidence>
<reference evidence="2 3" key="1">
    <citation type="submission" date="2021-06" db="EMBL/GenBank/DDBJ databases">
        <title>Caerostris darwini draft genome.</title>
        <authorList>
            <person name="Kono N."/>
            <person name="Arakawa K."/>
        </authorList>
    </citation>
    <scope>NUCLEOTIDE SEQUENCE [LARGE SCALE GENOMIC DNA]</scope>
</reference>
<dbReference type="AlphaFoldDB" id="A0AAV4SLS9"/>
<dbReference type="Proteomes" id="UP001054837">
    <property type="component" value="Unassembled WGS sequence"/>
</dbReference>